<dbReference type="Pfam" id="PF12900">
    <property type="entry name" value="Pyridox_ox_2"/>
    <property type="match status" value="1"/>
</dbReference>
<protein>
    <submittedName>
        <fullName evidence="1">Pyridoxamine 5'-phosphate oxidase family protein</fullName>
    </submittedName>
</protein>
<dbReference type="PANTHER" id="PTHR34071">
    <property type="entry name" value="5-NITROIMIDAZOLE ANTIBIOTICS RESISTANCE PROTEIN, NIMA-FAMILY-RELATED PROTEIN-RELATED"/>
    <property type="match status" value="1"/>
</dbReference>
<dbReference type="EMBL" id="DSJL01000011">
    <property type="protein sequence ID" value="HEF65263.1"/>
    <property type="molecule type" value="Genomic_DNA"/>
</dbReference>
<proteinExistence type="predicted"/>
<sequence length="172" mass="19895">MHIGNLPSSLRGKMRRARRLMPDAAARAWLREQRVLHVATIDEDGWPYIIPLVFVYPGEEFLYFHTGAGDGHFLRNIRRHPVVCVEASEIGPLHPGRPYACNSTLVYTSVIAWGRVRIVEDEETKIWFFDQLVEKYGDPTLFEPGYPFLDRIVLYEMTIELLTGKRSEGLRH</sequence>
<name>A0A7C2B6F1_THERO</name>
<dbReference type="InterPro" id="IPR012349">
    <property type="entry name" value="Split_barrel_FMN-bd"/>
</dbReference>
<evidence type="ECO:0000313" key="1">
    <source>
        <dbReference type="EMBL" id="HEF65263.1"/>
    </source>
</evidence>
<organism evidence="1">
    <name type="scientific">Thermomicrobium roseum</name>
    <dbReference type="NCBI Taxonomy" id="500"/>
    <lineage>
        <taxon>Bacteria</taxon>
        <taxon>Pseudomonadati</taxon>
        <taxon>Thermomicrobiota</taxon>
        <taxon>Thermomicrobia</taxon>
        <taxon>Thermomicrobiales</taxon>
        <taxon>Thermomicrobiaceae</taxon>
        <taxon>Thermomicrobium</taxon>
    </lineage>
</organism>
<dbReference type="AlphaFoldDB" id="A0A7C2B6F1"/>
<dbReference type="PANTHER" id="PTHR34071:SF2">
    <property type="entry name" value="FLAVIN-NUCLEOTIDE-BINDING PROTEIN"/>
    <property type="match status" value="1"/>
</dbReference>
<dbReference type="InterPro" id="IPR024747">
    <property type="entry name" value="Pyridox_Oxase-rel"/>
</dbReference>
<dbReference type="Gene3D" id="2.30.110.10">
    <property type="entry name" value="Electron Transport, Fmn-binding Protein, Chain A"/>
    <property type="match status" value="1"/>
</dbReference>
<dbReference type="SUPFAM" id="SSF50475">
    <property type="entry name" value="FMN-binding split barrel"/>
    <property type="match status" value="1"/>
</dbReference>
<gene>
    <name evidence="1" type="ORF">ENP47_06675</name>
</gene>
<reference evidence="1" key="1">
    <citation type="journal article" date="2020" name="mSystems">
        <title>Genome- and Community-Level Interaction Insights into Carbon Utilization and Element Cycling Functions of Hydrothermarchaeota in Hydrothermal Sediment.</title>
        <authorList>
            <person name="Zhou Z."/>
            <person name="Liu Y."/>
            <person name="Xu W."/>
            <person name="Pan J."/>
            <person name="Luo Z.H."/>
            <person name="Li M."/>
        </authorList>
    </citation>
    <scope>NUCLEOTIDE SEQUENCE [LARGE SCALE GENOMIC DNA]</scope>
    <source>
        <strain evidence="1">SpSt-222</strain>
    </source>
</reference>
<comment type="caution">
    <text evidence="1">The sequence shown here is derived from an EMBL/GenBank/DDBJ whole genome shotgun (WGS) entry which is preliminary data.</text>
</comment>
<accession>A0A7C2B6F1</accession>